<comment type="caution">
    <text evidence="2">The sequence shown here is derived from an EMBL/GenBank/DDBJ whole genome shotgun (WGS) entry which is preliminary data.</text>
</comment>
<reference evidence="2 3" key="1">
    <citation type="submission" date="2018-08" db="EMBL/GenBank/DDBJ databases">
        <title>A genome reference for cultivated species of the human gut microbiota.</title>
        <authorList>
            <person name="Zou Y."/>
            <person name="Xue W."/>
            <person name="Luo G."/>
        </authorList>
    </citation>
    <scope>NUCLEOTIDE SEQUENCE [LARGE SCALE GENOMIC DNA]</scope>
    <source>
        <strain evidence="2 3">TF08-14</strain>
    </source>
</reference>
<proteinExistence type="predicted"/>
<dbReference type="PANTHER" id="PTHR30411:SF1">
    <property type="entry name" value="CYTOPLASMIC PROTEIN"/>
    <property type="match status" value="1"/>
</dbReference>
<evidence type="ECO:0000259" key="1">
    <source>
        <dbReference type="Pfam" id="PF04073"/>
    </source>
</evidence>
<dbReference type="Pfam" id="PF04073">
    <property type="entry name" value="tRNA_edit"/>
    <property type="match status" value="1"/>
</dbReference>
<dbReference type="EMBL" id="QSRJ01000006">
    <property type="protein sequence ID" value="RGL10138.1"/>
    <property type="molecule type" value="Genomic_DNA"/>
</dbReference>
<dbReference type="SUPFAM" id="SSF55826">
    <property type="entry name" value="YbaK/ProRS associated domain"/>
    <property type="match status" value="1"/>
</dbReference>
<dbReference type="PANTHER" id="PTHR30411">
    <property type="entry name" value="CYTOPLASMIC PROTEIN"/>
    <property type="match status" value="1"/>
</dbReference>
<protein>
    <submittedName>
        <fullName evidence="2">YbaK/EbsC family protein</fullName>
    </submittedName>
</protein>
<dbReference type="Proteomes" id="UP000260943">
    <property type="component" value="Unassembled WGS sequence"/>
</dbReference>
<accession>A0A3E4QT09</accession>
<evidence type="ECO:0000313" key="2">
    <source>
        <dbReference type="EMBL" id="RGL10138.1"/>
    </source>
</evidence>
<dbReference type="InterPro" id="IPR036754">
    <property type="entry name" value="YbaK/aa-tRNA-synt-asso_dom_sf"/>
</dbReference>
<dbReference type="GO" id="GO:0002161">
    <property type="term" value="F:aminoacyl-tRNA deacylase activity"/>
    <property type="evidence" value="ECO:0007669"/>
    <property type="project" value="InterPro"/>
</dbReference>
<sequence length="159" mass="17001">MSFEAAKAHLEQYGLADRVIVFDQSSATVAMAAQAAGTSEAEIAKTLSFLVDDAAVLIVAAGDAKVDSSKFKAKFHIKAKMVLTDRVEELVGHAPGGVCPFAVRIGVTVYLDESLRRFEYVYPACGSSNSAVRLTPAELERASGCVEWVDVCKLPEMAQ</sequence>
<feature type="domain" description="YbaK/aminoacyl-tRNA synthetase-associated" evidence="1">
    <location>
        <begin position="26"/>
        <end position="141"/>
    </location>
</feature>
<dbReference type="Gene3D" id="3.90.960.10">
    <property type="entry name" value="YbaK/aminoacyl-tRNA synthetase-associated domain"/>
    <property type="match status" value="1"/>
</dbReference>
<evidence type="ECO:0000313" key="3">
    <source>
        <dbReference type="Proteomes" id="UP000260943"/>
    </source>
</evidence>
<dbReference type="InterPro" id="IPR007214">
    <property type="entry name" value="YbaK/aa-tRNA-synth-assoc-dom"/>
</dbReference>
<organism evidence="2 3">
    <name type="scientific">Collinsella tanakaei</name>
    <dbReference type="NCBI Taxonomy" id="626935"/>
    <lineage>
        <taxon>Bacteria</taxon>
        <taxon>Bacillati</taxon>
        <taxon>Actinomycetota</taxon>
        <taxon>Coriobacteriia</taxon>
        <taxon>Coriobacteriales</taxon>
        <taxon>Coriobacteriaceae</taxon>
        <taxon>Collinsella</taxon>
    </lineage>
</organism>
<dbReference type="CDD" id="cd04333">
    <property type="entry name" value="ProX_deacylase"/>
    <property type="match status" value="1"/>
</dbReference>
<dbReference type="AlphaFoldDB" id="A0A3E4QT09"/>
<gene>
    <name evidence="2" type="ORF">DXC81_06010</name>
</gene>
<name>A0A3E4QT09_9ACTN</name>